<organism evidence="12 13">
    <name type="scientific">Candidatus Cryptobacteroides gallistercoris</name>
    <dbReference type="NCBI Taxonomy" id="2840765"/>
    <lineage>
        <taxon>Bacteria</taxon>
        <taxon>Pseudomonadati</taxon>
        <taxon>Bacteroidota</taxon>
        <taxon>Bacteroidia</taxon>
        <taxon>Bacteroidales</taxon>
        <taxon>Candidatus Cryptobacteroides</taxon>
    </lineage>
</organism>
<keyword evidence="6 8" id="KW-0342">GTP-binding</keyword>
<dbReference type="InterPro" id="IPR027417">
    <property type="entry name" value="P-loop_NTPase"/>
</dbReference>
<dbReference type="Proteomes" id="UP000771749">
    <property type="component" value="Unassembled WGS sequence"/>
</dbReference>
<dbReference type="InterPro" id="IPR031166">
    <property type="entry name" value="G_ENGA"/>
</dbReference>
<reference evidence="12" key="1">
    <citation type="submission" date="2020-10" db="EMBL/GenBank/DDBJ databases">
        <authorList>
            <person name="Gilroy R."/>
        </authorList>
    </citation>
    <scope>NUCLEOTIDE SEQUENCE</scope>
    <source>
        <strain evidence="12">F1-3629</strain>
    </source>
</reference>
<evidence type="ECO:0000256" key="1">
    <source>
        <dbReference type="ARBA" id="ARBA00008279"/>
    </source>
</evidence>
<keyword evidence="5 8" id="KW-0547">Nucleotide-binding</keyword>
<dbReference type="PIRSF" id="PIRSF006485">
    <property type="entry name" value="GTP-binding_EngA"/>
    <property type="match status" value="1"/>
</dbReference>
<evidence type="ECO:0000256" key="6">
    <source>
        <dbReference type="ARBA" id="ARBA00023134"/>
    </source>
</evidence>
<feature type="binding site" evidence="8">
    <location>
        <begin position="294"/>
        <end position="297"/>
    </location>
    <ligand>
        <name>GTP</name>
        <dbReference type="ChEBI" id="CHEBI:37565"/>
        <label>2</label>
    </ligand>
</feature>
<dbReference type="InterPro" id="IPR005225">
    <property type="entry name" value="Small_GTP-bd"/>
</dbReference>
<accession>A0A940IH76</accession>
<feature type="binding site" evidence="8">
    <location>
        <begin position="229"/>
        <end position="233"/>
    </location>
    <ligand>
        <name>GTP</name>
        <dbReference type="ChEBI" id="CHEBI:37565"/>
        <label>2</label>
    </ligand>
</feature>
<dbReference type="Pfam" id="PF14714">
    <property type="entry name" value="KH_dom-like"/>
    <property type="match status" value="1"/>
</dbReference>
<reference evidence="12" key="2">
    <citation type="journal article" date="2021" name="PeerJ">
        <title>Extensive microbial diversity within the chicken gut microbiome revealed by metagenomics and culture.</title>
        <authorList>
            <person name="Gilroy R."/>
            <person name="Ravi A."/>
            <person name="Getino M."/>
            <person name="Pursley I."/>
            <person name="Horton D.L."/>
            <person name="Alikhan N.F."/>
            <person name="Baker D."/>
            <person name="Gharbi K."/>
            <person name="Hall N."/>
            <person name="Watson M."/>
            <person name="Adriaenssens E.M."/>
            <person name="Foster-Nyarko E."/>
            <person name="Jarju S."/>
            <person name="Secka A."/>
            <person name="Antonio M."/>
            <person name="Oren A."/>
            <person name="Chaudhuri R.R."/>
            <person name="La Ragione R."/>
            <person name="Hildebrand F."/>
            <person name="Pallen M.J."/>
        </authorList>
    </citation>
    <scope>NUCLEOTIDE SEQUENCE</scope>
    <source>
        <strain evidence="12">F1-3629</strain>
    </source>
</reference>
<dbReference type="CDD" id="cd01894">
    <property type="entry name" value="EngA1"/>
    <property type="match status" value="1"/>
</dbReference>
<evidence type="ECO:0000256" key="8">
    <source>
        <dbReference type="HAMAP-Rule" id="MF_00195"/>
    </source>
</evidence>
<comment type="caution">
    <text evidence="12">The sequence shown here is derived from an EMBL/GenBank/DDBJ whole genome shotgun (WGS) entry which is preliminary data.</text>
</comment>
<dbReference type="InterPro" id="IPR015946">
    <property type="entry name" value="KH_dom-like_a/b"/>
</dbReference>
<keyword evidence="3 8" id="KW-0690">Ribosome biogenesis</keyword>
<comment type="subunit">
    <text evidence="8">Associates with the 50S ribosomal subunit.</text>
</comment>
<evidence type="ECO:0000256" key="2">
    <source>
        <dbReference type="ARBA" id="ARBA00020953"/>
    </source>
</evidence>
<evidence type="ECO:0000256" key="10">
    <source>
        <dbReference type="RuleBase" id="RU004481"/>
    </source>
</evidence>
<dbReference type="EMBL" id="JADIMJ010000127">
    <property type="protein sequence ID" value="MBO8454702.1"/>
    <property type="molecule type" value="Genomic_DNA"/>
</dbReference>
<comment type="function">
    <text evidence="8 10">GTPase that plays an essential role in the late steps of ribosome biogenesis.</text>
</comment>
<dbReference type="GO" id="GO:0005525">
    <property type="term" value="F:GTP binding"/>
    <property type="evidence" value="ECO:0007669"/>
    <property type="project" value="UniProtKB-UniRule"/>
</dbReference>
<name>A0A940IH76_9BACT</name>
<evidence type="ECO:0000256" key="5">
    <source>
        <dbReference type="ARBA" id="ARBA00022741"/>
    </source>
</evidence>
<dbReference type="PANTHER" id="PTHR43834">
    <property type="entry name" value="GTPASE DER"/>
    <property type="match status" value="1"/>
</dbReference>
<dbReference type="FunFam" id="3.40.50.300:FF:000040">
    <property type="entry name" value="GTPase Der"/>
    <property type="match status" value="1"/>
</dbReference>
<dbReference type="PROSITE" id="PS51712">
    <property type="entry name" value="G_ENGA"/>
    <property type="match status" value="2"/>
</dbReference>
<dbReference type="NCBIfam" id="TIGR00231">
    <property type="entry name" value="small_GTP"/>
    <property type="match status" value="2"/>
</dbReference>
<dbReference type="Gene3D" id="3.40.50.300">
    <property type="entry name" value="P-loop containing nucleotide triphosphate hydrolases"/>
    <property type="match status" value="2"/>
</dbReference>
<dbReference type="PRINTS" id="PR00326">
    <property type="entry name" value="GTP1OBG"/>
</dbReference>
<protein>
    <recommendedName>
        <fullName evidence="2 8">GTPase Der</fullName>
    </recommendedName>
    <alternativeName>
        <fullName evidence="7 8">GTP-binding protein EngA</fullName>
    </alternativeName>
</protein>
<evidence type="ECO:0000256" key="4">
    <source>
        <dbReference type="ARBA" id="ARBA00022737"/>
    </source>
</evidence>
<evidence type="ECO:0000313" key="13">
    <source>
        <dbReference type="Proteomes" id="UP000771749"/>
    </source>
</evidence>
<feature type="domain" description="EngA-type G" evidence="11">
    <location>
        <begin position="2"/>
        <end position="166"/>
    </location>
</feature>
<dbReference type="HAMAP" id="MF_00195">
    <property type="entry name" value="GTPase_Der"/>
    <property type="match status" value="1"/>
</dbReference>
<evidence type="ECO:0000259" key="11">
    <source>
        <dbReference type="PROSITE" id="PS51712"/>
    </source>
</evidence>
<dbReference type="FunFam" id="3.30.300.20:FF:000004">
    <property type="entry name" value="GTPase Der"/>
    <property type="match status" value="1"/>
</dbReference>
<dbReference type="SUPFAM" id="SSF52540">
    <property type="entry name" value="P-loop containing nucleoside triphosphate hydrolases"/>
    <property type="match status" value="2"/>
</dbReference>
<dbReference type="InterPro" id="IPR032859">
    <property type="entry name" value="KH_dom-like"/>
</dbReference>
<evidence type="ECO:0000256" key="9">
    <source>
        <dbReference type="PROSITE-ProRule" id="PRU01049"/>
    </source>
</evidence>
<dbReference type="CDD" id="cd01895">
    <property type="entry name" value="EngA2"/>
    <property type="match status" value="1"/>
</dbReference>
<keyword evidence="4 10" id="KW-0677">Repeat</keyword>
<comment type="similarity">
    <text evidence="1 8 9 10">Belongs to the TRAFAC class TrmE-Era-EngA-EngB-Septin-like GTPase superfamily. EngA (Der) GTPase family.</text>
</comment>
<dbReference type="GO" id="GO:0043022">
    <property type="term" value="F:ribosome binding"/>
    <property type="evidence" value="ECO:0007669"/>
    <property type="project" value="TreeGrafter"/>
</dbReference>
<evidence type="ECO:0000256" key="3">
    <source>
        <dbReference type="ARBA" id="ARBA00022517"/>
    </source>
</evidence>
<dbReference type="Pfam" id="PF01926">
    <property type="entry name" value="MMR_HSR1"/>
    <property type="match status" value="2"/>
</dbReference>
<dbReference type="AlphaFoldDB" id="A0A940IH76"/>
<proteinExistence type="inferred from homology"/>
<dbReference type="InterPro" id="IPR006073">
    <property type="entry name" value="GTP-bd"/>
</dbReference>
<gene>
    <name evidence="8 12" type="primary">der</name>
    <name evidence="12" type="ORF">IAC07_08290</name>
</gene>
<feature type="binding site" evidence="8">
    <location>
        <begin position="182"/>
        <end position="189"/>
    </location>
    <ligand>
        <name>GTP</name>
        <dbReference type="ChEBI" id="CHEBI:37565"/>
        <label>2</label>
    </ligand>
</feature>
<dbReference type="InterPro" id="IPR016484">
    <property type="entry name" value="GTPase_Der"/>
</dbReference>
<dbReference type="FunFam" id="3.40.50.300:FF:000057">
    <property type="entry name" value="GTPase Der"/>
    <property type="match status" value="1"/>
</dbReference>
<feature type="binding site" evidence="8">
    <location>
        <begin position="55"/>
        <end position="59"/>
    </location>
    <ligand>
        <name>GTP</name>
        <dbReference type="ChEBI" id="CHEBI:37565"/>
        <label>1</label>
    </ligand>
</feature>
<feature type="binding site" evidence="8">
    <location>
        <begin position="118"/>
        <end position="121"/>
    </location>
    <ligand>
        <name>GTP</name>
        <dbReference type="ChEBI" id="CHEBI:37565"/>
        <label>1</label>
    </ligand>
</feature>
<dbReference type="Gene3D" id="3.30.300.20">
    <property type="match status" value="1"/>
</dbReference>
<dbReference type="NCBIfam" id="TIGR03594">
    <property type="entry name" value="GTPase_EngA"/>
    <property type="match status" value="1"/>
</dbReference>
<feature type="binding site" evidence="8">
    <location>
        <begin position="8"/>
        <end position="15"/>
    </location>
    <ligand>
        <name>GTP</name>
        <dbReference type="ChEBI" id="CHEBI:37565"/>
        <label>1</label>
    </ligand>
</feature>
<evidence type="ECO:0000313" key="12">
    <source>
        <dbReference type="EMBL" id="MBO8454702.1"/>
    </source>
</evidence>
<dbReference type="GO" id="GO:0042254">
    <property type="term" value="P:ribosome biogenesis"/>
    <property type="evidence" value="ECO:0007669"/>
    <property type="project" value="UniProtKB-KW"/>
</dbReference>
<dbReference type="PANTHER" id="PTHR43834:SF6">
    <property type="entry name" value="GTPASE DER"/>
    <property type="match status" value="1"/>
</dbReference>
<sequence>MSLVAIVGRPNVGKSTLFNRLVGMRQAIVDETAGVTRDRHYGKCEWCGTEFSVVDTGGYTSGSDDIFEEEIRKQVVTAIEESDLVLFMTEAATGITDYDAEIADLLRRSRKPVVLAVNKVDSGEKMYDSYQFYSLGLGEVWSISAANGGGTGDLLDEIVRRLPPDAAAEDEHPGVPRIAIVGRPNVGKSSLTNALLGTDRNIVTPLAGTTRDSISSYYNKFGHEFVLVDTAGMRKKGKVHEDLEFYSVMRAIRAIEHSDVCILMIDAQTGLEAQDMNILNLIEKNRKGCILVVNKWDTLEKSSNTLKEYTESLKARLAPFNDIPIIFTSVIKKQRIMDVLDAGAMVYGNYSKKIPTSVLNEVMLPEIENYPPPAWKGKYVKIKYITQLPSKSPAFAFFCNLPQYVKDPYKRFLENRLREKFGFTGCPVRIFMRQK</sequence>
<feature type="domain" description="EngA-type G" evidence="11">
    <location>
        <begin position="176"/>
        <end position="351"/>
    </location>
</feature>
<evidence type="ECO:0000256" key="7">
    <source>
        <dbReference type="ARBA" id="ARBA00032345"/>
    </source>
</evidence>